<keyword evidence="2" id="KW-1133">Transmembrane helix</keyword>
<proteinExistence type="inferred from homology"/>
<name>F3ZTI3_9BACE</name>
<feature type="transmembrane region" description="Helical" evidence="2">
    <location>
        <begin position="26"/>
        <end position="48"/>
    </location>
</feature>
<evidence type="ECO:0000313" key="5">
    <source>
        <dbReference type="Proteomes" id="UP000018439"/>
    </source>
</evidence>
<keyword evidence="2" id="KW-0812">Transmembrane</keyword>
<dbReference type="PANTHER" id="PTHR37423">
    <property type="entry name" value="SOLUBLE LYTIC MUREIN TRANSGLYCOSYLASE-RELATED"/>
    <property type="match status" value="1"/>
</dbReference>
<dbReference type="InterPro" id="IPR008258">
    <property type="entry name" value="Transglycosylase_SLT_dom_1"/>
</dbReference>
<comment type="similarity">
    <text evidence="1">Belongs to the transglycosylase Slt family.</text>
</comment>
<keyword evidence="2" id="KW-0472">Membrane</keyword>
<gene>
    <name evidence="4" type="ORF">Bcop_0860</name>
</gene>
<evidence type="ECO:0000256" key="2">
    <source>
        <dbReference type="SAM" id="Phobius"/>
    </source>
</evidence>
<dbReference type="Proteomes" id="UP000018439">
    <property type="component" value="Chromosome"/>
</dbReference>
<evidence type="ECO:0000313" key="4">
    <source>
        <dbReference type="EMBL" id="EGJ71073.1"/>
    </source>
</evidence>
<dbReference type="Pfam" id="PF01464">
    <property type="entry name" value="SLT"/>
    <property type="match status" value="1"/>
</dbReference>
<dbReference type="EMBL" id="CM001167">
    <property type="protein sequence ID" value="EGJ71073.1"/>
    <property type="molecule type" value="Genomic_DNA"/>
</dbReference>
<dbReference type="eggNOG" id="COG0741">
    <property type="taxonomic scope" value="Bacteria"/>
</dbReference>
<keyword evidence="5" id="KW-1185">Reference proteome</keyword>
<dbReference type="HOGENOM" id="CLU_009520_1_1_10"/>
<dbReference type="AlphaFoldDB" id="F3ZTI3"/>
<dbReference type="InterPro" id="IPR023346">
    <property type="entry name" value="Lysozyme-like_dom_sf"/>
</dbReference>
<evidence type="ECO:0000256" key="1">
    <source>
        <dbReference type="ARBA" id="ARBA00007734"/>
    </source>
</evidence>
<sequence length="340" mass="39034">MDCITLYIIANCINLIIMKINKKQGIISFTLVTLLIATPVLIGSTVQFNKEDQTLQSQGITPPSVPDQANFAGETVDLRRMDLRERMDRELMAFSYMHTSSILMVKRANRYFPVIEPILKANKIPDDLKYLMVIESSLNPLAMSPAGAAGFWQFMKGTGRDYGLEVNNNIDERYNIEKSTKAACSYLLDAYKKYGDWITAAASYNAGQGRITNELSRQDVDHAADLWLVQETSRYMFRLLAAKQFLENPKQFGFFLKREHLYPPIHYKYVSITYPISDLVEFAKKYNINYAQLKEANPWLRGRNLENKSGRTYIISIPTTESLTYNPKHTPIHNKNWIVD</sequence>
<feature type="domain" description="Transglycosylase SLT" evidence="3">
    <location>
        <begin position="120"/>
        <end position="218"/>
    </location>
</feature>
<dbReference type="CDD" id="cd16894">
    <property type="entry name" value="MltD-like"/>
    <property type="match status" value="1"/>
</dbReference>
<dbReference type="SUPFAM" id="SSF53955">
    <property type="entry name" value="Lysozyme-like"/>
    <property type="match status" value="1"/>
</dbReference>
<dbReference type="Gene3D" id="1.10.530.10">
    <property type="match status" value="1"/>
</dbReference>
<dbReference type="PANTHER" id="PTHR37423:SF2">
    <property type="entry name" value="MEMBRANE-BOUND LYTIC MUREIN TRANSGLYCOSYLASE C"/>
    <property type="match status" value="1"/>
</dbReference>
<protein>
    <submittedName>
        <fullName evidence="4">Lytic transglycosylase catalytic</fullName>
    </submittedName>
</protein>
<evidence type="ECO:0000259" key="3">
    <source>
        <dbReference type="Pfam" id="PF01464"/>
    </source>
</evidence>
<organism evidence="4 5">
    <name type="scientific">Bacteroides coprosuis DSM 18011</name>
    <dbReference type="NCBI Taxonomy" id="679937"/>
    <lineage>
        <taxon>Bacteria</taxon>
        <taxon>Pseudomonadati</taxon>
        <taxon>Bacteroidota</taxon>
        <taxon>Bacteroidia</taxon>
        <taxon>Bacteroidales</taxon>
        <taxon>Bacteroidaceae</taxon>
        <taxon>Bacteroides</taxon>
    </lineage>
</organism>
<dbReference type="STRING" id="679937.Bcop_0860"/>
<accession>F3ZTI3</accession>
<reference evidence="4 5" key="1">
    <citation type="journal article" date="2011" name="Stand. Genomic Sci.">
        <title>Non-contiguous finished genome sequence of Bacteroides coprosuis type strain (PC139).</title>
        <authorList>
            <person name="Land M."/>
            <person name="Held B."/>
            <person name="Gronow S."/>
            <person name="Abt B."/>
            <person name="Lucas S."/>
            <person name="Del Rio T.G."/>
            <person name="Nolan M."/>
            <person name="Tice H."/>
            <person name="Cheng J.F."/>
            <person name="Pitluck S."/>
            <person name="Liolios K."/>
            <person name="Pagani I."/>
            <person name="Ivanova N."/>
            <person name="Mavromatis K."/>
            <person name="Mikhailova N."/>
            <person name="Pati A."/>
            <person name="Tapia R."/>
            <person name="Han C."/>
            <person name="Goodwin L."/>
            <person name="Chen A."/>
            <person name="Palaniappan K."/>
            <person name="Hauser L."/>
            <person name="Brambilla E.M."/>
            <person name="Rohde M."/>
            <person name="Goker M."/>
            <person name="Detter J.C."/>
            <person name="Woyke T."/>
            <person name="Bristow J."/>
            <person name="Eisen J.A."/>
            <person name="Markowitz V."/>
            <person name="Hugenholtz P."/>
            <person name="Kyrpides N.C."/>
            <person name="Klenk H.P."/>
            <person name="Lapidus A."/>
        </authorList>
    </citation>
    <scope>NUCLEOTIDE SEQUENCE</scope>
    <source>
        <strain evidence="4 5">DSM 18011</strain>
    </source>
</reference>